<dbReference type="EMBL" id="NCKW01020726">
    <property type="protein sequence ID" value="POM57445.1"/>
    <property type="molecule type" value="Genomic_DNA"/>
</dbReference>
<evidence type="ECO:0000313" key="1">
    <source>
        <dbReference type="EMBL" id="POM57445.1"/>
    </source>
</evidence>
<dbReference type="AlphaFoldDB" id="A0A2P4WVX1"/>
<proteinExistence type="predicted"/>
<gene>
    <name evidence="1" type="ORF">PHPALM_38041</name>
</gene>
<organism evidence="1 2">
    <name type="scientific">Phytophthora palmivora</name>
    <dbReference type="NCBI Taxonomy" id="4796"/>
    <lineage>
        <taxon>Eukaryota</taxon>
        <taxon>Sar</taxon>
        <taxon>Stramenopiles</taxon>
        <taxon>Oomycota</taxon>
        <taxon>Peronosporomycetes</taxon>
        <taxon>Peronosporales</taxon>
        <taxon>Peronosporaceae</taxon>
        <taxon>Phytophthora</taxon>
    </lineage>
</organism>
<evidence type="ECO:0000313" key="2">
    <source>
        <dbReference type="Proteomes" id="UP000237271"/>
    </source>
</evidence>
<reference evidence="1 2" key="1">
    <citation type="journal article" date="2017" name="Genome Biol. Evol.">
        <title>Phytophthora megakarya and P. palmivora, closely related causal agents of cacao black pod rot, underwent increases in genome sizes and gene numbers by different mechanisms.</title>
        <authorList>
            <person name="Ali S.S."/>
            <person name="Shao J."/>
            <person name="Lary D.J."/>
            <person name="Kronmiller B."/>
            <person name="Shen D."/>
            <person name="Strem M.D."/>
            <person name="Amoako-Attah I."/>
            <person name="Akrofi A.Y."/>
            <person name="Begoude B.A."/>
            <person name="Ten Hoopen G.M."/>
            <person name="Coulibaly K."/>
            <person name="Kebe B.I."/>
            <person name="Melnick R.L."/>
            <person name="Guiltinan M.J."/>
            <person name="Tyler B.M."/>
            <person name="Meinhardt L.W."/>
            <person name="Bailey B.A."/>
        </authorList>
    </citation>
    <scope>NUCLEOTIDE SEQUENCE [LARGE SCALE GENOMIC DNA]</scope>
    <source>
        <strain evidence="2">sbr112.9</strain>
    </source>
</reference>
<dbReference type="Proteomes" id="UP000237271">
    <property type="component" value="Unassembled WGS sequence"/>
</dbReference>
<sequence>MTSHTLRLGAAAYDNEHTCLQYSGFHARRLVAGVAHQSLAYISITITEDQSIGSACQLLNLGQLITLRDELFQHVLGHMIRTTTYASMSSIRIMQRC</sequence>
<comment type="caution">
    <text evidence="1">The sequence shown here is derived from an EMBL/GenBank/DDBJ whole genome shotgun (WGS) entry which is preliminary data.</text>
</comment>
<keyword evidence="2" id="KW-1185">Reference proteome</keyword>
<name>A0A2P4WVX1_9STRA</name>
<protein>
    <submittedName>
        <fullName evidence="1">Uncharacterized protein</fullName>
    </submittedName>
</protein>
<accession>A0A2P4WVX1</accession>